<reference evidence="1" key="1">
    <citation type="submission" date="2019-10" db="EMBL/GenBank/DDBJ databases">
        <authorList>
            <consortium name="DOE Joint Genome Institute"/>
            <person name="Kuo A."/>
            <person name="Miyauchi S."/>
            <person name="Kiss E."/>
            <person name="Drula E."/>
            <person name="Kohler A."/>
            <person name="Sanchez-Garcia M."/>
            <person name="Andreopoulos B."/>
            <person name="Barry K.W."/>
            <person name="Bonito G."/>
            <person name="Buee M."/>
            <person name="Carver A."/>
            <person name="Chen C."/>
            <person name="Cichocki N."/>
            <person name="Clum A."/>
            <person name="Culley D."/>
            <person name="Crous P.W."/>
            <person name="Fauchery L."/>
            <person name="Girlanda M."/>
            <person name="Hayes R."/>
            <person name="Keri Z."/>
            <person name="LaButti K."/>
            <person name="Lipzen A."/>
            <person name="Lombard V."/>
            <person name="Magnuson J."/>
            <person name="Maillard F."/>
            <person name="Morin E."/>
            <person name="Murat C."/>
            <person name="Nolan M."/>
            <person name="Ohm R."/>
            <person name="Pangilinan J."/>
            <person name="Pereira M."/>
            <person name="Perotto S."/>
            <person name="Peter M."/>
            <person name="Riley R."/>
            <person name="Sitrit Y."/>
            <person name="Stielow B."/>
            <person name="Szollosi G."/>
            <person name="Zifcakova L."/>
            <person name="Stursova M."/>
            <person name="Spatafora J.W."/>
            <person name="Tedersoo L."/>
            <person name="Vaario L.-M."/>
            <person name="Yamada A."/>
            <person name="Yan M."/>
            <person name="Wang P."/>
            <person name="Xu J."/>
            <person name="Bruns T."/>
            <person name="Baldrian P."/>
            <person name="Vilgalys R."/>
            <person name="Henrissat B."/>
            <person name="Grigoriev I.V."/>
            <person name="Hibbett D."/>
            <person name="Nagy L.G."/>
            <person name="Martin F.M."/>
        </authorList>
    </citation>
    <scope>NUCLEOTIDE SEQUENCE</scope>
    <source>
        <strain evidence="1">Prilba</strain>
    </source>
</reference>
<keyword evidence="2" id="KW-1185">Reference proteome</keyword>
<reference evidence="1" key="2">
    <citation type="journal article" date="2020" name="Nat. Commun.">
        <title>Large-scale genome sequencing of mycorrhizal fungi provides insights into the early evolution of symbiotic traits.</title>
        <authorList>
            <person name="Miyauchi S."/>
            <person name="Kiss E."/>
            <person name="Kuo A."/>
            <person name="Drula E."/>
            <person name="Kohler A."/>
            <person name="Sanchez-Garcia M."/>
            <person name="Morin E."/>
            <person name="Andreopoulos B."/>
            <person name="Barry K.W."/>
            <person name="Bonito G."/>
            <person name="Buee M."/>
            <person name="Carver A."/>
            <person name="Chen C."/>
            <person name="Cichocki N."/>
            <person name="Clum A."/>
            <person name="Culley D."/>
            <person name="Crous P.W."/>
            <person name="Fauchery L."/>
            <person name="Girlanda M."/>
            <person name="Hayes R.D."/>
            <person name="Keri Z."/>
            <person name="LaButti K."/>
            <person name="Lipzen A."/>
            <person name="Lombard V."/>
            <person name="Magnuson J."/>
            <person name="Maillard F."/>
            <person name="Murat C."/>
            <person name="Nolan M."/>
            <person name="Ohm R.A."/>
            <person name="Pangilinan J."/>
            <person name="Pereira M.F."/>
            <person name="Perotto S."/>
            <person name="Peter M."/>
            <person name="Pfister S."/>
            <person name="Riley R."/>
            <person name="Sitrit Y."/>
            <person name="Stielow J.B."/>
            <person name="Szollosi G."/>
            <person name="Zifcakova L."/>
            <person name="Stursova M."/>
            <person name="Spatafora J.W."/>
            <person name="Tedersoo L."/>
            <person name="Vaario L.M."/>
            <person name="Yamada A."/>
            <person name="Yan M."/>
            <person name="Wang P."/>
            <person name="Xu J."/>
            <person name="Bruns T."/>
            <person name="Baldrian P."/>
            <person name="Vilgalys R."/>
            <person name="Dunand C."/>
            <person name="Henrissat B."/>
            <person name="Grigoriev I.V."/>
            <person name="Hibbett D."/>
            <person name="Nagy L.G."/>
            <person name="Martin F.M."/>
        </authorList>
    </citation>
    <scope>NUCLEOTIDE SEQUENCE</scope>
    <source>
        <strain evidence="1">Prilba</strain>
    </source>
</reference>
<comment type="caution">
    <text evidence="1">The sequence shown here is derived from an EMBL/GenBank/DDBJ whole genome shotgun (WGS) entry which is preliminary data.</text>
</comment>
<dbReference type="EMBL" id="WHVB01000004">
    <property type="protein sequence ID" value="KAF8483353.1"/>
    <property type="molecule type" value="Genomic_DNA"/>
</dbReference>
<name>A0A9P5N0G9_9AGAM</name>
<dbReference type="OrthoDB" id="3365698at2759"/>
<dbReference type="SUPFAM" id="SSF52047">
    <property type="entry name" value="RNI-like"/>
    <property type="match status" value="1"/>
</dbReference>
<dbReference type="Proteomes" id="UP000759537">
    <property type="component" value="Unassembled WGS sequence"/>
</dbReference>
<proteinExistence type="predicted"/>
<dbReference type="Gene3D" id="1.20.1280.50">
    <property type="match status" value="1"/>
</dbReference>
<evidence type="ECO:0000313" key="1">
    <source>
        <dbReference type="EMBL" id="KAF8483353.1"/>
    </source>
</evidence>
<dbReference type="Gene3D" id="3.80.10.10">
    <property type="entry name" value="Ribonuclease Inhibitor"/>
    <property type="match status" value="1"/>
</dbReference>
<evidence type="ECO:0000313" key="2">
    <source>
        <dbReference type="Proteomes" id="UP000759537"/>
    </source>
</evidence>
<organism evidence="1 2">
    <name type="scientific">Russula ochroleuca</name>
    <dbReference type="NCBI Taxonomy" id="152965"/>
    <lineage>
        <taxon>Eukaryota</taxon>
        <taxon>Fungi</taxon>
        <taxon>Dikarya</taxon>
        <taxon>Basidiomycota</taxon>
        <taxon>Agaricomycotina</taxon>
        <taxon>Agaricomycetes</taxon>
        <taxon>Russulales</taxon>
        <taxon>Russulaceae</taxon>
        <taxon>Russula</taxon>
    </lineage>
</organism>
<evidence type="ECO:0008006" key="3">
    <source>
        <dbReference type="Google" id="ProtNLM"/>
    </source>
</evidence>
<gene>
    <name evidence="1" type="ORF">DFH94DRAFT_689846</name>
</gene>
<dbReference type="InterPro" id="IPR032675">
    <property type="entry name" value="LRR_dom_sf"/>
</dbReference>
<accession>A0A9P5N0G9</accession>
<sequence>MSIDMLPEEVLLAIFDCLADGPPYAEKRAIESWQSLVHVCRQWRRVVFGSPRRLNLRLVCTSRTPARDTLDVWPAFPLVILGNVFDTSGVNNIIAVLERSDRVCQIDLDFVPSSQLEKVSVAMQEPFPELTSLKLRSGDENDATVLVLPDSFLGGPAPRLRELWLSRIPLPGLPKLILSATHLVDLSLSDIPHSGFFSPEAMVAALSTLTSLEIFQLRFQSPQSRPHRASRRPPPLTRSVLPVLSQLIFEGVSEYLDDLAARIDTPRLERLYIDFFNQIVFDTPQLVQFICRAQMLKILEKARLTCSVDAARVMLSQQAPSYSPFIYVEVPCRELDWQISSLEQVFTLCLPPFSTLEDLYIDEDPDPDRKPDWQQDNIENSLWLELLNPFTTVKNLYISEEFVRRIVPALQELVGGRTTGLLPALQNVFLEGLQPSGSVQEGIGHFTAMRRATGHPVAVSRWDRDS</sequence>
<protein>
    <recommendedName>
        <fullName evidence="3">F-box domain-containing protein</fullName>
    </recommendedName>
</protein>
<dbReference type="AlphaFoldDB" id="A0A9P5N0G9"/>